<protein>
    <submittedName>
        <fullName evidence="1">Uncharacterized protein</fullName>
    </submittedName>
</protein>
<proteinExistence type="predicted"/>
<gene>
    <name evidence="1" type="ORF">NME_1344</name>
</gene>
<reference evidence="1" key="1">
    <citation type="journal article" date="2008" name="Proc. Natl. Acad. Sci. U.S.A.">
        <title>Whole-genome comparison of disease and carriage strains provides insights into virulence evolution in Neisseria meningitidis.</title>
        <authorList>
            <person name="Schoen C."/>
            <person name="Blom J."/>
            <person name="Claus H."/>
            <person name="Schramm-Glueck A."/>
            <person name="Brandt P."/>
            <person name="Mueller T."/>
            <person name="Goesmann A."/>
            <person name="Joseph B."/>
            <person name="Konietzny S."/>
            <person name="Kurzai O."/>
            <person name="Schmitt C."/>
            <person name="Friedrich T."/>
            <person name="Linke B."/>
            <person name="Vogel U."/>
            <person name="Frosch M."/>
        </authorList>
    </citation>
    <scope>NUCLEOTIDE SEQUENCE</scope>
    <source>
        <strain evidence="1">Alpha153</strain>
    </source>
</reference>
<name>C6SDH7_NEIME</name>
<evidence type="ECO:0000313" key="1">
    <source>
        <dbReference type="EMBL" id="CBA07084.1"/>
    </source>
</evidence>
<accession>C6SDH7</accession>
<dbReference type="EMBL" id="AM889137">
    <property type="protein sequence ID" value="CBA07084.1"/>
    <property type="molecule type" value="Genomic_DNA"/>
</dbReference>
<dbReference type="AlphaFoldDB" id="C6SDH7"/>
<organism evidence="1">
    <name type="scientific">Neisseria meningitidis alpha153</name>
    <dbReference type="NCBI Taxonomy" id="663926"/>
    <lineage>
        <taxon>Bacteria</taxon>
        <taxon>Pseudomonadati</taxon>
        <taxon>Pseudomonadota</taxon>
        <taxon>Betaproteobacteria</taxon>
        <taxon>Neisseriales</taxon>
        <taxon>Neisseriaceae</taxon>
        <taxon>Neisseria</taxon>
    </lineage>
</organism>
<sequence>MLAVVHGNVCQRGGCGGQGCGKQCVSDCCFAALLLKSISVFYR</sequence>